<dbReference type="AlphaFoldDB" id="A0AAD9YYP4"/>
<comment type="caution">
    <text evidence="2">The sequence shown here is derived from an EMBL/GenBank/DDBJ whole genome shotgun (WGS) entry which is preliminary data.</text>
</comment>
<dbReference type="PANTHER" id="PTHR43591">
    <property type="entry name" value="METHYLTRANSFERASE"/>
    <property type="match status" value="1"/>
</dbReference>
<sequence>MSFEDKSQRYLENGYALGRGYASSLRLNFQHHLLRELLGYSIHPDIVSNGNLPPNPHIADVGTGTGQWLIDVSHEIPSAQLDGFDISKDQFPSRAWLPSQISLDELDITKTIPSSLEGKYDVVHVQLFLCVVQKDGPMVILKNLSKMLKPGGFLQWVEYDPTSFKVVSPDPLLKQNANDQHVQIIRGPHGVATTWSSKLLSHFESVGFEQVTYNAYPVPTELYAPFMQCHLCAAEEVSFTAMKNDGPDAQGPVFRKLLAEVYKECQTGVTMAESPVVTVGRKSAV</sequence>
<dbReference type="InterPro" id="IPR013217">
    <property type="entry name" value="Methyltransf_12"/>
</dbReference>
<protein>
    <recommendedName>
        <fullName evidence="1">Methyltransferase type 12 domain-containing protein</fullName>
    </recommendedName>
</protein>
<organism evidence="2 3">
    <name type="scientific">Lepraria neglecta</name>
    <dbReference type="NCBI Taxonomy" id="209136"/>
    <lineage>
        <taxon>Eukaryota</taxon>
        <taxon>Fungi</taxon>
        <taxon>Dikarya</taxon>
        <taxon>Ascomycota</taxon>
        <taxon>Pezizomycotina</taxon>
        <taxon>Lecanoromycetes</taxon>
        <taxon>OSLEUM clade</taxon>
        <taxon>Lecanoromycetidae</taxon>
        <taxon>Lecanorales</taxon>
        <taxon>Lecanorineae</taxon>
        <taxon>Stereocaulaceae</taxon>
        <taxon>Lepraria</taxon>
    </lineage>
</organism>
<dbReference type="Gene3D" id="3.40.50.150">
    <property type="entry name" value="Vaccinia Virus protein VP39"/>
    <property type="match status" value="1"/>
</dbReference>
<dbReference type="CDD" id="cd02440">
    <property type="entry name" value="AdoMet_MTases"/>
    <property type="match status" value="1"/>
</dbReference>
<dbReference type="SUPFAM" id="SSF53335">
    <property type="entry name" value="S-adenosyl-L-methionine-dependent methyltransferases"/>
    <property type="match status" value="1"/>
</dbReference>
<reference evidence="2" key="1">
    <citation type="submission" date="2022-11" db="EMBL/GenBank/DDBJ databases">
        <title>Chromosomal genome sequence assembly and mating type (MAT) locus characterization of the leprose asexual lichenized fungus Lepraria neglecta (Nyl.) Erichsen.</title>
        <authorList>
            <person name="Allen J.L."/>
            <person name="Pfeffer B."/>
        </authorList>
    </citation>
    <scope>NUCLEOTIDE SEQUENCE</scope>
    <source>
        <strain evidence="2">Allen 5258</strain>
    </source>
</reference>
<dbReference type="Proteomes" id="UP001276659">
    <property type="component" value="Unassembled WGS sequence"/>
</dbReference>
<keyword evidence="3" id="KW-1185">Reference proteome</keyword>
<dbReference type="Pfam" id="PF08242">
    <property type="entry name" value="Methyltransf_12"/>
    <property type="match status" value="1"/>
</dbReference>
<dbReference type="PANTHER" id="PTHR43591:SF50">
    <property type="entry name" value="METHYLTRANSFERASE DOMAIN-CONTAINING PROTEIN-RELATED"/>
    <property type="match status" value="1"/>
</dbReference>
<proteinExistence type="predicted"/>
<accession>A0AAD9YYP4</accession>
<evidence type="ECO:0000313" key="3">
    <source>
        <dbReference type="Proteomes" id="UP001276659"/>
    </source>
</evidence>
<evidence type="ECO:0000313" key="2">
    <source>
        <dbReference type="EMBL" id="KAK3167118.1"/>
    </source>
</evidence>
<dbReference type="EMBL" id="JASNWA010000011">
    <property type="protein sequence ID" value="KAK3167118.1"/>
    <property type="molecule type" value="Genomic_DNA"/>
</dbReference>
<name>A0AAD9YYP4_9LECA</name>
<feature type="domain" description="Methyltransferase type 12" evidence="1">
    <location>
        <begin position="60"/>
        <end position="154"/>
    </location>
</feature>
<dbReference type="InterPro" id="IPR029063">
    <property type="entry name" value="SAM-dependent_MTases_sf"/>
</dbReference>
<gene>
    <name evidence="2" type="ORF">OEA41_010244</name>
</gene>
<evidence type="ECO:0000259" key="1">
    <source>
        <dbReference type="Pfam" id="PF08242"/>
    </source>
</evidence>